<dbReference type="EMBL" id="JACGWL010000001">
    <property type="protein sequence ID" value="KAK4411032.1"/>
    <property type="molecule type" value="Genomic_DNA"/>
</dbReference>
<reference evidence="4" key="2">
    <citation type="journal article" date="2024" name="Plant">
        <title>Genomic evolution and insights into agronomic trait innovations of Sesamum species.</title>
        <authorList>
            <person name="Miao H."/>
            <person name="Wang L."/>
            <person name="Qu L."/>
            <person name="Liu H."/>
            <person name="Sun Y."/>
            <person name="Le M."/>
            <person name="Wang Q."/>
            <person name="Wei S."/>
            <person name="Zheng Y."/>
            <person name="Lin W."/>
            <person name="Duan Y."/>
            <person name="Cao H."/>
            <person name="Xiong S."/>
            <person name="Wang X."/>
            <person name="Wei L."/>
            <person name="Li C."/>
            <person name="Ma Q."/>
            <person name="Ju M."/>
            <person name="Zhao R."/>
            <person name="Li G."/>
            <person name="Mu C."/>
            <person name="Tian Q."/>
            <person name="Mei H."/>
            <person name="Zhang T."/>
            <person name="Gao T."/>
            <person name="Zhang H."/>
        </authorList>
    </citation>
    <scope>NUCLEOTIDE SEQUENCE</scope>
    <source>
        <strain evidence="4">K16</strain>
    </source>
</reference>
<dbReference type="FunFam" id="2.60.120.330:FF:000019">
    <property type="entry name" value="Predicted protein"/>
    <property type="match status" value="1"/>
</dbReference>
<evidence type="ECO:0000256" key="2">
    <source>
        <dbReference type="ARBA" id="ARBA00023002"/>
    </source>
</evidence>
<protein>
    <recommendedName>
        <fullName evidence="6">2-oxoglutarate (2OG) and Fe(II)-dependent oxygenase superfamily protein</fullName>
    </recommendedName>
</protein>
<keyword evidence="5" id="KW-1185">Reference proteome</keyword>
<dbReference type="PANTHER" id="PTHR10209:SF874">
    <property type="entry name" value="2-OXOGLUTARATE (2OG) AND FE(II)-DEPENDENT OXYGENASE SUPERFAMILY PROTEIN"/>
    <property type="match status" value="1"/>
</dbReference>
<evidence type="ECO:0000313" key="4">
    <source>
        <dbReference type="EMBL" id="KAK4411032.1"/>
    </source>
</evidence>
<name>A0AAE2C6M0_9LAMI</name>
<dbReference type="GO" id="GO:0046872">
    <property type="term" value="F:metal ion binding"/>
    <property type="evidence" value="ECO:0007669"/>
    <property type="project" value="UniProtKB-KW"/>
</dbReference>
<evidence type="ECO:0008006" key="6">
    <source>
        <dbReference type="Google" id="ProtNLM"/>
    </source>
</evidence>
<gene>
    <name evidence="4" type="ORF">Sango_0176200</name>
</gene>
<dbReference type="GO" id="GO:0016491">
    <property type="term" value="F:oxidoreductase activity"/>
    <property type="evidence" value="ECO:0007669"/>
    <property type="project" value="UniProtKB-KW"/>
</dbReference>
<comment type="caution">
    <text evidence="4">The sequence shown here is derived from an EMBL/GenBank/DDBJ whole genome shotgun (WGS) entry which is preliminary data.</text>
</comment>
<keyword evidence="2" id="KW-0560">Oxidoreductase</keyword>
<evidence type="ECO:0000256" key="3">
    <source>
        <dbReference type="ARBA" id="ARBA00023004"/>
    </source>
</evidence>
<dbReference type="InterPro" id="IPR027443">
    <property type="entry name" value="IPNS-like_sf"/>
</dbReference>
<dbReference type="SUPFAM" id="SSF51197">
    <property type="entry name" value="Clavaminate synthase-like"/>
    <property type="match status" value="1"/>
</dbReference>
<organism evidence="4 5">
    <name type="scientific">Sesamum angolense</name>
    <dbReference type="NCBI Taxonomy" id="2727404"/>
    <lineage>
        <taxon>Eukaryota</taxon>
        <taxon>Viridiplantae</taxon>
        <taxon>Streptophyta</taxon>
        <taxon>Embryophyta</taxon>
        <taxon>Tracheophyta</taxon>
        <taxon>Spermatophyta</taxon>
        <taxon>Magnoliopsida</taxon>
        <taxon>eudicotyledons</taxon>
        <taxon>Gunneridae</taxon>
        <taxon>Pentapetalae</taxon>
        <taxon>asterids</taxon>
        <taxon>lamiids</taxon>
        <taxon>Lamiales</taxon>
        <taxon>Pedaliaceae</taxon>
        <taxon>Sesamum</taxon>
    </lineage>
</organism>
<keyword evidence="3" id="KW-0408">Iron</keyword>
<dbReference type="Gene3D" id="2.60.120.330">
    <property type="entry name" value="B-lactam Antibiotic, Isopenicillin N Synthase, Chain"/>
    <property type="match status" value="1"/>
</dbReference>
<reference evidence="4" key="1">
    <citation type="submission" date="2020-06" db="EMBL/GenBank/DDBJ databases">
        <authorList>
            <person name="Li T."/>
            <person name="Hu X."/>
            <person name="Zhang T."/>
            <person name="Song X."/>
            <person name="Zhang H."/>
            <person name="Dai N."/>
            <person name="Sheng W."/>
            <person name="Hou X."/>
            <person name="Wei L."/>
        </authorList>
    </citation>
    <scope>NUCLEOTIDE SEQUENCE</scope>
    <source>
        <strain evidence="4">K16</strain>
        <tissue evidence="4">Leaf</tissue>
    </source>
</reference>
<sequence length="404" mass="45583">MQIPVIDLAPYLEFSGELPSRDGEEFDSNLKNLCSEVSRTLKETGALLVKDPRCTAEDNDRFLDMMEKYFEMPDDFKRRQERPHLHYQVRLFLTLYVVRLRSGQNEAWCAKLDMRGISVIISFLPSQKFVVGVTPEGVEVPRSLVDAEMQEKLRSMPKEFQPSTPSGPDPKWRYMWRVGPRPSDTRFKELNSEPVIPEGFPEWQETMDSWGYKMISAIEAVAEMAAVGFGLQKDAFTSLMKQGPHLLAPTGSDLRRHGKIGTVFAGYHYDLNFLTIHGRSRFPGLNIWLRNGQKVEVKVPVGCLLIQTGKEIEWLTAGECIAGMHEVVVTDRTIDAMKLASEQNRSLWRVSSTLFAHIASDAVLKPLSHFADSPLASKYPAMCAGEFVEQELAVINLKGNKGEA</sequence>
<dbReference type="PANTHER" id="PTHR10209">
    <property type="entry name" value="OXIDOREDUCTASE, 2OG-FE II OXYGENASE FAMILY PROTEIN"/>
    <property type="match status" value="1"/>
</dbReference>
<accession>A0AAE2C6M0</accession>
<dbReference type="AlphaFoldDB" id="A0AAE2C6M0"/>
<evidence type="ECO:0000313" key="5">
    <source>
        <dbReference type="Proteomes" id="UP001289374"/>
    </source>
</evidence>
<evidence type="ECO:0000256" key="1">
    <source>
        <dbReference type="ARBA" id="ARBA00022723"/>
    </source>
</evidence>
<keyword evidence="1" id="KW-0479">Metal-binding</keyword>
<proteinExistence type="predicted"/>
<dbReference type="Proteomes" id="UP001289374">
    <property type="component" value="Unassembled WGS sequence"/>
</dbReference>